<organism evidence="5 6">
    <name type="scientific">Huiozyma naganishii (strain ATCC MYA-139 / BCRC 22969 / CBS 8797 / KCTC 17520 / NBRC 10181 / NCYC 3082 / Yp74L-3)</name>
    <name type="common">Yeast</name>
    <name type="synonym">Kazachstania naganishii</name>
    <dbReference type="NCBI Taxonomy" id="1071383"/>
    <lineage>
        <taxon>Eukaryota</taxon>
        <taxon>Fungi</taxon>
        <taxon>Dikarya</taxon>
        <taxon>Ascomycota</taxon>
        <taxon>Saccharomycotina</taxon>
        <taxon>Saccharomycetes</taxon>
        <taxon>Saccharomycetales</taxon>
        <taxon>Saccharomycetaceae</taxon>
        <taxon>Huiozyma</taxon>
    </lineage>
</organism>
<dbReference type="EMBL" id="HE978323">
    <property type="protein sequence ID" value="CCK72236.1"/>
    <property type="molecule type" value="Genomic_DNA"/>
</dbReference>
<dbReference type="GO" id="GO:0005856">
    <property type="term" value="C:cytoskeleton"/>
    <property type="evidence" value="ECO:0007669"/>
    <property type="project" value="UniProtKB-SubCell"/>
</dbReference>
<dbReference type="InterPro" id="IPR032675">
    <property type="entry name" value="LRR_dom_sf"/>
</dbReference>
<feature type="region of interest" description="Disordered" evidence="4">
    <location>
        <begin position="1"/>
        <end position="28"/>
    </location>
</feature>
<keyword evidence="6" id="KW-1185">Reference proteome</keyword>
<dbReference type="HOGENOM" id="CLU_007231_0_0_1"/>
<evidence type="ECO:0000256" key="3">
    <source>
        <dbReference type="ARBA" id="ARBA00023212"/>
    </source>
</evidence>
<dbReference type="KEGG" id="kng:KNAG_0J01550"/>
<feature type="compositionally biased region" description="Basic and acidic residues" evidence="4">
    <location>
        <begin position="8"/>
        <end position="18"/>
    </location>
</feature>
<feature type="region of interest" description="Disordered" evidence="4">
    <location>
        <begin position="53"/>
        <end position="105"/>
    </location>
</feature>
<keyword evidence="2" id="KW-0963">Cytoplasm</keyword>
<dbReference type="InterPro" id="IPR052410">
    <property type="entry name" value="DRC5"/>
</dbReference>
<reference evidence="6" key="2">
    <citation type="submission" date="2012-08" db="EMBL/GenBank/DDBJ databases">
        <title>Genome sequence of Kazachstania naganishii.</title>
        <authorList>
            <person name="Gordon J.L."/>
            <person name="Armisen D."/>
            <person name="Proux-Wera E."/>
            <person name="OhEigeartaigh S.S."/>
            <person name="Byrne K.P."/>
            <person name="Wolfe K.H."/>
        </authorList>
    </citation>
    <scope>NUCLEOTIDE SEQUENCE [LARGE SCALE GENOMIC DNA]</scope>
    <source>
        <strain evidence="6">ATCC MYA-139 / BCRC 22969 / CBS 8797 / CCRC 22969 / KCTC 17520 / NBRC 10181 / NCYC 3082</strain>
    </source>
</reference>
<feature type="compositionally biased region" description="Low complexity" evidence="4">
    <location>
        <begin position="933"/>
        <end position="972"/>
    </location>
</feature>
<dbReference type="Proteomes" id="UP000006310">
    <property type="component" value="Chromosome 10"/>
</dbReference>
<dbReference type="GeneID" id="34527991"/>
<dbReference type="Gene3D" id="3.80.10.10">
    <property type="entry name" value="Ribonuclease Inhibitor"/>
    <property type="match status" value="2"/>
</dbReference>
<dbReference type="RefSeq" id="XP_022466481.1">
    <property type="nucleotide sequence ID" value="XM_022610157.1"/>
</dbReference>
<dbReference type="PANTHER" id="PTHR24107:SF30">
    <property type="entry name" value="GLC7-INTERACTING PROTEIN 3-RELATED"/>
    <property type="match status" value="1"/>
</dbReference>
<reference evidence="5 6" key="1">
    <citation type="journal article" date="2011" name="Proc. Natl. Acad. Sci. U.S.A.">
        <title>Evolutionary erosion of yeast sex chromosomes by mating-type switching accidents.</title>
        <authorList>
            <person name="Gordon J.L."/>
            <person name="Armisen D."/>
            <person name="Proux-Wera E."/>
            <person name="Oheigeartaigh S.S."/>
            <person name="Byrne K.P."/>
            <person name="Wolfe K.H."/>
        </authorList>
    </citation>
    <scope>NUCLEOTIDE SEQUENCE [LARGE SCALE GENOMIC DNA]</scope>
    <source>
        <strain evidence="6">ATCC MYA-139 / BCRC 22969 / CBS 8797 / CCRC 22969 / KCTC 17520 / NBRC 10181 / NCYC 3082</strain>
    </source>
</reference>
<dbReference type="SUPFAM" id="SSF52047">
    <property type="entry name" value="RNI-like"/>
    <property type="match status" value="1"/>
</dbReference>
<gene>
    <name evidence="5" type="primary">KNAG0J01550</name>
    <name evidence="5" type="ordered locus">KNAG_0J01550</name>
</gene>
<dbReference type="eggNOG" id="ENOG502QYHN">
    <property type="taxonomic scope" value="Eukaryota"/>
</dbReference>
<comment type="subcellular location">
    <subcellularLocation>
        <location evidence="1">Cytoplasm</location>
        <location evidence="1">Cytoskeleton</location>
    </subcellularLocation>
</comment>
<protein>
    <submittedName>
        <fullName evidence="5">Uncharacterized protein</fullName>
    </submittedName>
</protein>
<dbReference type="GO" id="GO:0019888">
    <property type="term" value="F:protein phosphatase regulator activity"/>
    <property type="evidence" value="ECO:0007669"/>
    <property type="project" value="EnsemblFungi"/>
</dbReference>
<dbReference type="PANTHER" id="PTHR24107">
    <property type="entry name" value="YNEIN REGULATORY COMPLEX SUBUNIT 5"/>
    <property type="match status" value="1"/>
</dbReference>
<keyword evidence="3" id="KW-0206">Cytoskeleton</keyword>
<proteinExistence type="predicted"/>
<dbReference type="OrthoDB" id="8436363at2759"/>
<dbReference type="OMA" id="KWGFFVQ"/>
<dbReference type="GO" id="GO:0007059">
    <property type="term" value="P:chromosome segregation"/>
    <property type="evidence" value="ECO:0007669"/>
    <property type="project" value="EnsemblFungi"/>
</dbReference>
<name>J7SAJ9_HUIN7</name>
<evidence type="ECO:0000256" key="2">
    <source>
        <dbReference type="ARBA" id="ARBA00022490"/>
    </source>
</evidence>
<evidence type="ECO:0000256" key="4">
    <source>
        <dbReference type="SAM" id="MobiDB-lite"/>
    </source>
</evidence>
<evidence type="ECO:0000313" key="6">
    <source>
        <dbReference type="Proteomes" id="UP000006310"/>
    </source>
</evidence>
<accession>J7SAJ9</accession>
<evidence type="ECO:0000313" key="5">
    <source>
        <dbReference type="EMBL" id="CCK72236.1"/>
    </source>
</evidence>
<dbReference type="AlphaFoldDB" id="J7SAJ9"/>
<evidence type="ECO:0000256" key="1">
    <source>
        <dbReference type="ARBA" id="ARBA00004245"/>
    </source>
</evidence>
<sequence length="1041" mass="116029">MVSLNDVMVKRGEGRQGDTAEGGVTSGDFLGAKKVKRSVSLSTENKPAAVGKKSLFGTLFGGGGKRQTGEDAQIVTATAVESSSSSSSPSLSSLPSPSPSPTTETRINASLGKVALKRVAFSVDKFTGDPPQQLPSRNPKKGNVLIPHEMVSEVPSISLGISTSLPQDTNETQITRDSKEYKQAVANYDVMVNEAKVHQREAHYAAKRIADEVATFKYNDDNKSSDNGNGNVTAESPINTAGLEIDMPIHMHEHYFEATPPEDELTLDVVYTRCCHLREILPIPSTLRQVRGKTAPLQVLKFLNAKPTLIDCLSFCDFLQITPINTIVFDNVNLSSEMFRILIKSLAQSKVLEKLSLRNVIIDKENWTLLCKFLLRNKSIVKLDLSQTHTKFKTTDYLGNKLQPQDPLALRHNLDWGLFSNVLVNRRGKPIEELLLNGVKFSQLPNTDMFESVLTALKGQPCATSSAVKIRLGLATSEISLDCIKTVFTWMSGTGGKFQIQGVDLSHNDLSSYIKPMVGRLSSLQYNNLEYFTLNNTQLLKGYDLALILKYLSKLPNLVFLDLGNLPQLFPDILPYIYKYLPRFMSLKRIHLDNNNLTYRQMAVVSNVLMKCKSLKHISITQPSFRIESESVSTLNLADCQESFSPPQERRPFGKNALWFTFYNLVKTCPNLVGLDINYEEMPEEIQSRIAICLMRNMNRAMDSTFQLDELTSQDDLLFDGNLVTASAEDVLKKLSLLNIDEFNKVCDQKGEASKNKDASAKRYLLKKYFENLQKVHESVLHKIDSMFEKRNTGELTLTEKENLLRFLLLEKNLSHIFELLNNTPQMATVLNSLKLKVPHIQNKHFQSSQQVGSNADIALSPPEVLEARPHLMATDSGKTIDCSTGKPVLFRRSSGTLVHSKEQEVEEGELHKWGFYVQQQRSIYPANNNEPQSDSTVQTSSVSLPSMLTAASSSPESPTTPTAQQQIPQPKTLITKIPSGQELRSAIIKAKGIDSIEELIHNVSDEQVELQTIYGDSVQCSKVTEAYDKLLNDISVNRAR</sequence>
<dbReference type="GO" id="GO:0008157">
    <property type="term" value="F:protein phosphatase 1 binding"/>
    <property type="evidence" value="ECO:0007669"/>
    <property type="project" value="EnsemblFungi"/>
</dbReference>
<feature type="compositionally biased region" description="Low complexity" evidence="4">
    <location>
        <begin position="82"/>
        <end position="95"/>
    </location>
</feature>
<feature type="region of interest" description="Disordered" evidence="4">
    <location>
        <begin position="926"/>
        <end position="972"/>
    </location>
</feature>